<feature type="repeat" description="PPR" evidence="3">
    <location>
        <begin position="9"/>
        <end position="43"/>
    </location>
</feature>
<accession>A0A8X8ZKF2</accession>
<comment type="similarity">
    <text evidence="1">Belongs to the PPR family. P subfamily.</text>
</comment>
<reference evidence="4" key="1">
    <citation type="submission" date="2018-01" db="EMBL/GenBank/DDBJ databases">
        <authorList>
            <person name="Mao J.F."/>
        </authorList>
    </citation>
    <scope>NUCLEOTIDE SEQUENCE</scope>
    <source>
        <strain evidence="4">Huo1</strain>
        <tissue evidence="4">Leaf</tissue>
    </source>
</reference>
<gene>
    <name evidence="4" type="ORF">SASPL_130967</name>
</gene>
<keyword evidence="2" id="KW-0677">Repeat</keyword>
<evidence type="ECO:0000256" key="3">
    <source>
        <dbReference type="PROSITE-ProRule" id="PRU00708"/>
    </source>
</evidence>
<dbReference type="Pfam" id="PF01535">
    <property type="entry name" value="PPR"/>
    <property type="match status" value="1"/>
</dbReference>
<feature type="repeat" description="PPR" evidence="3">
    <location>
        <begin position="111"/>
        <end position="145"/>
    </location>
</feature>
<reference evidence="4" key="2">
    <citation type="submission" date="2020-08" db="EMBL/GenBank/DDBJ databases">
        <title>Plant Genome Project.</title>
        <authorList>
            <person name="Zhang R.-G."/>
        </authorList>
    </citation>
    <scope>NUCLEOTIDE SEQUENCE</scope>
    <source>
        <strain evidence="4">Huo1</strain>
        <tissue evidence="4">Leaf</tissue>
    </source>
</reference>
<dbReference type="PROSITE" id="PS51375">
    <property type="entry name" value="PPR"/>
    <property type="match status" value="3"/>
</dbReference>
<comment type="caution">
    <text evidence="4">The sequence shown here is derived from an EMBL/GenBank/DDBJ whole genome shotgun (WGS) entry which is preliminary data.</text>
</comment>
<dbReference type="InterPro" id="IPR051240">
    <property type="entry name" value="Mito_RNA-Proc/Resp"/>
</dbReference>
<sequence>MTSKGILPNVVTYTTMIKGLCDNGRHTDVGDLLNEMANSTISLDVHTFSILIDAYCEIDRAKQLVDSMVEIGLKPNIVSNNGLYGYCKKGCVDEAWLLFLEIPNKGLIKDLPLTYGALVNGLCKHGKHGMARHLFNQLPSKGVQPDAHIYTMIIGSFCQEGSLEEVKRLNLGCGPNRVTYNVIVESMIKQNDVHKARAFMEEMRENGFSTDSATSSVPSGDGFFLKLMKDLVS</sequence>
<dbReference type="InterPro" id="IPR002885">
    <property type="entry name" value="PPR_rpt"/>
</dbReference>
<keyword evidence="5" id="KW-1185">Reference proteome</keyword>
<feature type="repeat" description="PPR" evidence="3">
    <location>
        <begin position="176"/>
        <end position="210"/>
    </location>
</feature>
<dbReference type="InterPro" id="IPR011990">
    <property type="entry name" value="TPR-like_helical_dom_sf"/>
</dbReference>
<evidence type="ECO:0000256" key="2">
    <source>
        <dbReference type="ARBA" id="ARBA00022737"/>
    </source>
</evidence>
<evidence type="ECO:0000256" key="1">
    <source>
        <dbReference type="ARBA" id="ARBA00007626"/>
    </source>
</evidence>
<dbReference type="PANTHER" id="PTHR47933">
    <property type="entry name" value="PENTATRICOPEPTIDE REPEAT-CONTAINING PROTEIN 1, MITOCHONDRIAL"/>
    <property type="match status" value="1"/>
</dbReference>
<dbReference type="EMBL" id="PNBA02000011">
    <property type="protein sequence ID" value="KAG6407966.1"/>
    <property type="molecule type" value="Genomic_DNA"/>
</dbReference>
<dbReference type="Pfam" id="PF13041">
    <property type="entry name" value="PPR_2"/>
    <property type="match status" value="3"/>
</dbReference>
<protein>
    <submittedName>
        <fullName evidence="4">Uncharacterized protein</fullName>
    </submittedName>
</protein>
<proteinExistence type="inferred from homology"/>
<evidence type="ECO:0000313" key="4">
    <source>
        <dbReference type="EMBL" id="KAG6407966.1"/>
    </source>
</evidence>
<dbReference type="PANTHER" id="PTHR47933:SF45">
    <property type="entry name" value="PENTACOTRIPEPTIDE-REPEAT REGION OF PRORP DOMAIN-CONTAINING PROTEIN"/>
    <property type="match status" value="1"/>
</dbReference>
<dbReference type="AlphaFoldDB" id="A0A8X8ZKF2"/>
<dbReference type="NCBIfam" id="TIGR00756">
    <property type="entry name" value="PPR"/>
    <property type="match status" value="4"/>
</dbReference>
<dbReference type="Proteomes" id="UP000298416">
    <property type="component" value="Unassembled WGS sequence"/>
</dbReference>
<name>A0A8X8ZKF2_SALSN</name>
<dbReference type="Gene3D" id="1.25.40.10">
    <property type="entry name" value="Tetratricopeptide repeat domain"/>
    <property type="match status" value="3"/>
</dbReference>
<dbReference type="GO" id="GO:0003729">
    <property type="term" value="F:mRNA binding"/>
    <property type="evidence" value="ECO:0007669"/>
    <property type="project" value="TreeGrafter"/>
</dbReference>
<evidence type="ECO:0000313" key="5">
    <source>
        <dbReference type="Proteomes" id="UP000298416"/>
    </source>
</evidence>
<organism evidence="4">
    <name type="scientific">Salvia splendens</name>
    <name type="common">Scarlet sage</name>
    <dbReference type="NCBI Taxonomy" id="180675"/>
    <lineage>
        <taxon>Eukaryota</taxon>
        <taxon>Viridiplantae</taxon>
        <taxon>Streptophyta</taxon>
        <taxon>Embryophyta</taxon>
        <taxon>Tracheophyta</taxon>
        <taxon>Spermatophyta</taxon>
        <taxon>Magnoliopsida</taxon>
        <taxon>eudicotyledons</taxon>
        <taxon>Gunneridae</taxon>
        <taxon>Pentapetalae</taxon>
        <taxon>asterids</taxon>
        <taxon>lamiids</taxon>
        <taxon>Lamiales</taxon>
        <taxon>Lamiaceae</taxon>
        <taxon>Nepetoideae</taxon>
        <taxon>Mentheae</taxon>
        <taxon>Salviinae</taxon>
        <taxon>Salvia</taxon>
        <taxon>Salvia subgen. Calosphace</taxon>
        <taxon>core Calosphace</taxon>
    </lineage>
</organism>